<dbReference type="GO" id="GO:0008760">
    <property type="term" value="F:UDP-N-acetylglucosamine 1-carboxyvinyltransferase activity"/>
    <property type="evidence" value="ECO:0000318"/>
    <property type="project" value="GO_Central"/>
</dbReference>
<dbReference type="HAMAP" id="MF_00111">
    <property type="entry name" value="MurA"/>
    <property type="match status" value="1"/>
</dbReference>
<dbReference type="Gene3D" id="3.65.10.10">
    <property type="entry name" value="Enolpyruvate transferase domain"/>
    <property type="match status" value="2"/>
</dbReference>
<evidence type="ECO:0000256" key="3">
    <source>
        <dbReference type="ARBA" id="ARBA00022490"/>
    </source>
</evidence>
<keyword evidence="6" id="KW-0133">Cell shape</keyword>
<evidence type="ECO:0000256" key="11">
    <source>
        <dbReference type="ARBA" id="ARBA00039108"/>
    </source>
</evidence>
<evidence type="ECO:0000256" key="14">
    <source>
        <dbReference type="ARBA" id="ARBA00042842"/>
    </source>
</evidence>
<keyword evidence="3" id="KW-0963">Cytoplasm</keyword>
<dbReference type="CDD" id="cd01555">
    <property type="entry name" value="UdpNAET"/>
    <property type="match status" value="1"/>
</dbReference>
<evidence type="ECO:0000256" key="12">
    <source>
        <dbReference type="ARBA" id="ARBA00039754"/>
    </source>
</evidence>
<comment type="pathway">
    <text evidence="2">Cell wall biogenesis; peptidoglycan biosynthesis.</text>
</comment>
<dbReference type="GO" id="GO:0008360">
    <property type="term" value="P:regulation of cell shape"/>
    <property type="evidence" value="ECO:0007669"/>
    <property type="project" value="UniProtKB-KW"/>
</dbReference>
<comment type="subcellular location">
    <subcellularLocation>
        <location evidence="1">Cytoplasm</location>
    </subcellularLocation>
</comment>
<dbReference type="InterPro" id="IPR005750">
    <property type="entry name" value="UDP_GlcNAc_COvinyl_MurA"/>
</dbReference>
<evidence type="ECO:0000256" key="7">
    <source>
        <dbReference type="ARBA" id="ARBA00022984"/>
    </source>
</evidence>
<dbReference type="InParanoid" id="D8RDE2"/>
<gene>
    <name evidence="17" type="ORF">SELMODRAFT_170490</name>
</gene>
<evidence type="ECO:0000259" key="16">
    <source>
        <dbReference type="Pfam" id="PF00275"/>
    </source>
</evidence>
<evidence type="ECO:0000313" key="18">
    <source>
        <dbReference type="Proteomes" id="UP000001514"/>
    </source>
</evidence>
<evidence type="ECO:0000256" key="10">
    <source>
        <dbReference type="ARBA" id="ARBA00038367"/>
    </source>
</evidence>
<comment type="catalytic activity">
    <reaction evidence="15">
        <text>phosphoenolpyruvate + UDP-N-acetyl-alpha-D-glucosamine = UDP-N-acetyl-3-O-(1-carboxyvinyl)-alpha-D-glucosamine + phosphate</text>
        <dbReference type="Rhea" id="RHEA:18681"/>
        <dbReference type="ChEBI" id="CHEBI:43474"/>
        <dbReference type="ChEBI" id="CHEBI:57705"/>
        <dbReference type="ChEBI" id="CHEBI:58702"/>
        <dbReference type="ChEBI" id="CHEBI:68483"/>
        <dbReference type="EC" id="2.5.1.7"/>
    </reaction>
</comment>
<evidence type="ECO:0000256" key="6">
    <source>
        <dbReference type="ARBA" id="ARBA00022960"/>
    </source>
</evidence>
<evidence type="ECO:0000313" key="17">
    <source>
        <dbReference type="EMBL" id="EFJ30295.1"/>
    </source>
</evidence>
<keyword evidence="7" id="KW-0573">Peptidoglycan synthesis</keyword>
<dbReference type="NCBIfam" id="TIGR01072">
    <property type="entry name" value="murA"/>
    <property type="match status" value="1"/>
</dbReference>
<dbReference type="eggNOG" id="ENOG502QV7D">
    <property type="taxonomic scope" value="Eukaryota"/>
</dbReference>
<dbReference type="GO" id="GO:0051301">
    <property type="term" value="P:cell division"/>
    <property type="evidence" value="ECO:0007669"/>
    <property type="project" value="UniProtKB-KW"/>
</dbReference>
<evidence type="ECO:0000256" key="2">
    <source>
        <dbReference type="ARBA" id="ARBA00004752"/>
    </source>
</evidence>
<keyword evidence="5" id="KW-0808">Transferase</keyword>
<dbReference type="GO" id="GO:0071555">
    <property type="term" value="P:cell wall organization"/>
    <property type="evidence" value="ECO:0007669"/>
    <property type="project" value="UniProtKB-KW"/>
</dbReference>
<dbReference type="Proteomes" id="UP000001514">
    <property type="component" value="Unassembled WGS sequence"/>
</dbReference>
<keyword evidence="9" id="KW-0961">Cell wall biogenesis/degradation</keyword>
<proteinExistence type="inferred from homology"/>
<evidence type="ECO:0000256" key="1">
    <source>
        <dbReference type="ARBA" id="ARBA00004496"/>
    </source>
</evidence>
<dbReference type="EC" id="2.5.1.7" evidence="11"/>
<dbReference type="EMBL" id="GL377576">
    <property type="protein sequence ID" value="EFJ30295.1"/>
    <property type="molecule type" value="Genomic_DNA"/>
</dbReference>
<evidence type="ECO:0000256" key="5">
    <source>
        <dbReference type="ARBA" id="ARBA00022679"/>
    </source>
</evidence>
<evidence type="ECO:0000256" key="9">
    <source>
        <dbReference type="ARBA" id="ARBA00023316"/>
    </source>
</evidence>
<dbReference type="PANTHER" id="PTHR43783">
    <property type="entry name" value="UDP-N-ACETYLGLUCOSAMINE 1-CARBOXYVINYLTRANSFERASE"/>
    <property type="match status" value="1"/>
</dbReference>
<keyword evidence="18" id="KW-1185">Reference proteome</keyword>
<dbReference type="InterPro" id="IPR013792">
    <property type="entry name" value="RNA3'P_cycl/enolpyr_Trfase_a/b"/>
</dbReference>
<protein>
    <recommendedName>
        <fullName evidence="12">UDP-N-acetylglucosamine 1-carboxyvinyltransferase</fullName>
        <ecNumber evidence="11">2.5.1.7</ecNumber>
    </recommendedName>
    <alternativeName>
        <fullName evidence="13">Enoylpyruvate transferase</fullName>
    </alternativeName>
    <alternativeName>
        <fullName evidence="14">UDP-N-acetylglucosamine enolpyruvyl transferase</fullName>
    </alternativeName>
</protein>
<dbReference type="OMA" id="RFGQRNF"/>
<dbReference type="Pfam" id="PF00275">
    <property type="entry name" value="EPSP_synthase"/>
    <property type="match status" value="1"/>
</dbReference>
<evidence type="ECO:0000256" key="4">
    <source>
        <dbReference type="ARBA" id="ARBA00022618"/>
    </source>
</evidence>
<dbReference type="GO" id="GO:0019277">
    <property type="term" value="P:UDP-N-acetylgalactosamine biosynthetic process"/>
    <property type="evidence" value="ECO:0007669"/>
    <property type="project" value="InterPro"/>
</dbReference>
<dbReference type="PANTHER" id="PTHR43783:SF1">
    <property type="entry name" value="UDP-N-ACETYLGLUCOSAMINE 1-CARBOXYVINYLTRANSFERASE"/>
    <property type="match status" value="1"/>
</dbReference>
<dbReference type="AlphaFoldDB" id="D8RDE2"/>
<comment type="similarity">
    <text evidence="10">Belongs to the EPSP synthase family. MurA subfamily.</text>
</comment>
<organism evidence="18">
    <name type="scientific">Selaginella moellendorffii</name>
    <name type="common">Spikemoss</name>
    <dbReference type="NCBI Taxonomy" id="88036"/>
    <lineage>
        <taxon>Eukaryota</taxon>
        <taxon>Viridiplantae</taxon>
        <taxon>Streptophyta</taxon>
        <taxon>Embryophyta</taxon>
        <taxon>Tracheophyta</taxon>
        <taxon>Lycopodiopsida</taxon>
        <taxon>Selaginellales</taxon>
        <taxon>Selaginellaceae</taxon>
        <taxon>Selaginella</taxon>
    </lineage>
</organism>
<dbReference type="InterPro" id="IPR050068">
    <property type="entry name" value="MurA_subfamily"/>
</dbReference>
<evidence type="ECO:0000256" key="8">
    <source>
        <dbReference type="ARBA" id="ARBA00023306"/>
    </source>
</evidence>
<sequence length="532" mass="56485">MAGLACSCLALNHHSWGNADGILSAWPSRSLHAHGIASRRVGSSGFSRRDLRFSRWTFACPTPAHAHAQAAPVIHEKNNLVSTNPSSLPPLTRAPASYPECLEIQGGTVLSGHVQISGAKNSALAVLAGALCTNDQVSLRMVPDLHDIRRMFQVLQSVGVRIRREACDIVIDSRHITSVEPCPDVVRKLRASFFVIGALVGRQGEALVPLPGGCNIGARPIDLHVRGLQALGAQVKIRLVMHGKVHARAANGSKLVGGSFCLDYPSVGATETLMMAAALADGKSTLYNVAQEPEVVDLAEFLNSCGANITGAGTKCLSVEGVPRLHGTSFTIIPDRIEAGTFLMAAAITRSSISMSRVVPRHLVAVVSKLQQIGCKIVQTAPDGLEVTCGSRLQSLDVTTLPYPGFPTDLQPQMSSLMTTCCGQSIVEETVFENRMRHVEELQKLRAKIRVSKNLAFISGKDQGSSLYGAPVLATDLRAGAALVLAGMAGEGVTTIEGVSHIDRGYEKLDVKLAKLGAKLTRKACLPSELTL</sequence>
<name>D8RDE2_SELML</name>
<dbReference type="KEGG" id="smo:SELMODRAFT_170490"/>
<dbReference type="GO" id="GO:0005737">
    <property type="term" value="C:cytoplasm"/>
    <property type="evidence" value="ECO:0007669"/>
    <property type="project" value="UniProtKB-SubCell"/>
</dbReference>
<dbReference type="HOGENOM" id="CLU_027387_0_0_1"/>
<dbReference type="InterPro" id="IPR001986">
    <property type="entry name" value="Enolpyruvate_Tfrase_dom"/>
</dbReference>
<dbReference type="STRING" id="88036.D8RDE2"/>
<reference evidence="17 18" key="1">
    <citation type="journal article" date="2011" name="Science">
        <title>The Selaginella genome identifies genetic changes associated with the evolution of vascular plants.</title>
        <authorList>
            <person name="Banks J.A."/>
            <person name="Nishiyama T."/>
            <person name="Hasebe M."/>
            <person name="Bowman J.L."/>
            <person name="Gribskov M."/>
            <person name="dePamphilis C."/>
            <person name="Albert V.A."/>
            <person name="Aono N."/>
            <person name="Aoyama T."/>
            <person name="Ambrose B.A."/>
            <person name="Ashton N.W."/>
            <person name="Axtell M.J."/>
            <person name="Barker E."/>
            <person name="Barker M.S."/>
            <person name="Bennetzen J.L."/>
            <person name="Bonawitz N.D."/>
            <person name="Chapple C."/>
            <person name="Cheng C."/>
            <person name="Correa L.G."/>
            <person name="Dacre M."/>
            <person name="DeBarry J."/>
            <person name="Dreyer I."/>
            <person name="Elias M."/>
            <person name="Engstrom E.M."/>
            <person name="Estelle M."/>
            <person name="Feng L."/>
            <person name="Finet C."/>
            <person name="Floyd S.K."/>
            <person name="Frommer W.B."/>
            <person name="Fujita T."/>
            <person name="Gramzow L."/>
            <person name="Gutensohn M."/>
            <person name="Harholt J."/>
            <person name="Hattori M."/>
            <person name="Heyl A."/>
            <person name="Hirai T."/>
            <person name="Hiwatashi Y."/>
            <person name="Ishikawa M."/>
            <person name="Iwata M."/>
            <person name="Karol K.G."/>
            <person name="Koehler B."/>
            <person name="Kolukisaoglu U."/>
            <person name="Kubo M."/>
            <person name="Kurata T."/>
            <person name="Lalonde S."/>
            <person name="Li K."/>
            <person name="Li Y."/>
            <person name="Litt A."/>
            <person name="Lyons E."/>
            <person name="Manning G."/>
            <person name="Maruyama T."/>
            <person name="Michael T.P."/>
            <person name="Mikami K."/>
            <person name="Miyazaki S."/>
            <person name="Morinaga S."/>
            <person name="Murata T."/>
            <person name="Mueller-Roeber B."/>
            <person name="Nelson D.R."/>
            <person name="Obara M."/>
            <person name="Oguri Y."/>
            <person name="Olmstead R.G."/>
            <person name="Onodera N."/>
            <person name="Petersen B.L."/>
            <person name="Pils B."/>
            <person name="Prigge M."/>
            <person name="Rensing S.A."/>
            <person name="Riano-Pachon D.M."/>
            <person name="Roberts A.W."/>
            <person name="Sato Y."/>
            <person name="Scheller H.V."/>
            <person name="Schulz B."/>
            <person name="Schulz C."/>
            <person name="Shakirov E.V."/>
            <person name="Shibagaki N."/>
            <person name="Shinohara N."/>
            <person name="Shippen D.E."/>
            <person name="Soerensen I."/>
            <person name="Sotooka R."/>
            <person name="Sugimoto N."/>
            <person name="Sugita M."/>
            <person name="Sumikawa N."/>
            <person name="Tanurdzic M."/>
            <person name="Theissen G."/>
            <person name="Ulvskov P."/>
            <person name="Wakazuki S."/>
            <person name="Weng J.K."/>
            <person name="Willats W.W."/>
            <person name="Wipf D."/>
            <person name="Wolf P.G."/>
            <person name="Yang L."/>
            <person name="Zimmer A.D."/>
            <person name="Zhu Q."/>
            <person name="Mitros T."/>
            <person name="Hellsten U."/>
            <person name="Loque D."/>
            <person name="Otillar R."/>
            <person name="Salamov A."/>
            <person name="Schmutz J."/>
            <person name="Shapiro H."/>
            <person name="Lindquist E."/>
            <person name="Lucas S."/>
            <person name="Rokhsar D."/>
            <person name="Grigoriev I.V."/>
        </authorList>
    </citation>
    <scope>NUCLEOTIDE SEQUENCE [LARGE SCALE GENOMIC DNA]</scope>
</reference>
<evidence type="ECO:0000256" key="13">
    <source>
        <dbReference type="ARBA" id="ARBA00042443"/>
    </source>
</evidence>
<keyword evidence="8" id="KW-0131">Cell cycle</keyword>
<dbReference type="SUPFAM" id="SSF55205">
    <property type="entry name" value="EPT/RTPC-like"/>
    <property type="match status" value="1"/>
</dbReference>
<dbReference type="NCBIfam" id="NF006873">
    <property type="entry name" value="PRK09369.1"/>
    <property type="match status" value="1"/>
</dbReference>
<accession>D8RDE2</accession>
<dbReference type="InterPro" id="IPR036968">
    <property type="entry name" value="Enolpyruvate_Tfrase_sf"/>
</dbReference>
<evidence type="ECO:0000256" key="15">
    <source>
        <dbReference type="ARBA" id="ARBA00047527"/>
    </source>
</evidence>
<keyword evidence="4" id="KW-0132">Cell division</keyword>
<dbReference type="Gramene" id="EFJ30295">
    <property type="protein sequence ID" value="EFJ30295"/>
    <property type="gene ID" value="SELMODRAFT_170490"/>
</dbReference>
<feature type="domain" description="Enolpyruvate transferase" evidence="16">
    <location>
        <begin position="105"/>
        <end position="509"/>
    </location>
</feature>